<dbReference type="Pfam" id="PF04909">
    <property type="entry name" value="Amidohydro_2"/>
    <property type="match status" value="1"/>
</dbReference>
<dbReference type="InterPro" id="IPR032466">
    <property type="entry name" value="Metal_Hydrolase"/>
</dbReference>
<sequence>MNYIDAHSHIWTPDTAHYPLAAGFRRANMQPPSFTVEELQAQMKPAGVNRVVLIQMSFYGYDNDYMLDTIERFPDQFVGVAVIDQNAQDPEIRMGRLQKQGVTGFRIYPKDQPVERWLDNEGLRKMFAFGAKRNLNMCCLIDTDALPSLDKTCREFPDTPVVIDHLCRIGTDGKIREAEVRALCDMAVHKNVTVKVSAFYALGKKTPPYKDLGPMIRQVYDAYGPERLMWATDCPFQVVDHTYLQSIELIEKQLNFLTADDREWILRKTAERVFFRS</sequence>
<dbReference type="Proteomes" id="UP000319383">
    <property type="component" value="Chromosome"/>
</dbReference>
<dbReference type="EC" id="3.1.1.92" evidence="2"/>
<evidence type="ECO:0000259" key="1">
    <source>
        <dbReference type="Pfam" id="PF04909"/>
    </source>
</evidence>
<dbReference type="EMBL" id="CP036276">
    <property type="protein sequence ID" value="QDU46776.1"/>
    <property type="molecule type" value="Genomic_DNA"/>
</dbReference>
<accession>A0A517ZWF5</accession>
<dbReference type="InterPro" id="IPR006680">
    <property type="entry name" value="Amidohydro-rel"/>
</dbReference>
<reference evidence="2 3" key="1">
    <citation type="submission" date="2019-02" db="EMBL/GenBank/DDBJ databases">
        <title>Deep-cultivation of Planctomycetes and their phenomic and genomic characterization uncovers novel biology.</title>
        <authorList>
            <person name="Wiegand S."/>
            <person name="Jogler M."/>
            <person name="Boedeker C."/>
            <person name="Pinto D."/>
            <person name="Vollmers J."/>
            <person name="Rivas-Marin E."/>
            <person name="Kohn T."/>
            <person name="Peeters S.H."/>
            <person name="Heuer A."/>
            <person name="Rast P."/>
            <person name="Oberbeckmann S."/>
            <person name="Bunk B."/>
            <person name="Jeske O."/>
            <person name="Meyerdierks A."/>
            <person name="Storesund J.E."/>
            <person name="Kallscheuer N."/>
            <person name="Luecker S."/>
            <person name="Lage O.M."/>
            <person name="Pohl T."/>
            <person name="Merkel B.J."/>
            <person name="Hornburger P."/>
            <person name="Mueller R.-W."/>
            <person name="Bruemmer F."/>
            <person name="Labrenz M."/>
            <person name="Spormann A.M."/>
            <person name="Op den Camp H."/>
            <person name="Overmann J."/>
            <person name="Amann R."/>
            <person name="Jetten M.S.M."/>
            <person name="Mascher T."/>
            <person name="Medema M.H."/>
            <person name="Devos D.P."/>
            <person name="Kaster A.-K."/>
            <person name="Ovreas L."/>
            <person name="Rohde M."/>
            <person name="Galperin M.Y."/>
            <person name="Jogler C."/>
        </authorList>
    </citation>
    <scope>NUCLEOTIDE SEQUENCE [LARGE SCALE GENOMIC DNA]</scope>
    <source>
        <strain evidence="2 3">Mal52</strain>
    </source>
</reference>
<dbReference type="InterPro" id="IPR052358">
    <property type="entry name" value="Aro_Compnd_Degr_Hydrolases"/>
</dbReference>
<organism evidence="2 3">
    <name type="scientific">Symmachiella dynata</name>
    <dbReference type="NCBI Taxonomy" id="2527995"/>
    <lineage>
        <taxon>Bacteria</taxon>
        <taxon>Pseudomonadati</taxon>
        <taxon>Planctomycetota</taxon>
        <taxon>Planctomycetia</taxon>
        <taxon>Planctomycetales</taxon>
        <taxon>Planctomycetaceae</taxon>
        <taxon>Symmachiella</taxon>
    </lineage>
</organism>
<keyword evidence="2" id="KW-0378">Hydrolase</keyword>
<proteinExistence type="predicted"/>
<dbReference type="SUPFAM" id="SSF51556">
    <property type="entry name" value="Metallo-dependent hydrolases"/>
    <property type="match status" value="1"/>
</dbReference>
<dbReference type="AlphaFoldDB" id="A0A517ZWF5"/>
<feature type="domain" description="Amidohydrolase-related" evidence="1">
    <location>
        <begin position="4"/>
        <end position="275"/>
    </location>
</feature>
<dbReference type="RefSeq" id="WP_145379280.1">
    <property type="nucleotide sequence ID" value="NZ_CP036276.1"/>
</dbReference>
<name>A0A517ZWF5_9PLAN</name>
<protein>
    <submittedName>
        <fullName evidence="2">4-sulfomuconolactone hydrolase</fullName>
        <ecNumber evidence="2">3.1.1.92</ecNumber>
    </submittedName>
</protein>
<dbReference type="KEGG" id="sdyn:Mal52_52980"/>
<dbReference type="Gene3D" id="3.20.20.140">
    <property type="entry name" value="Metal-dependent hydrolases"/>
    <property type="match status" value="1"/>
</dbReference>
<dbReference type="GO" id="GO:0102998">
    <property type="term" value="F:4-sulfomuconolactone hydrolase activity"/>
    <property type="evidence" value="ECO:0007669"/>
    <property type="project" value="UniProtKB-EC"/>
</dbReference>
<evidence type="ECO:0000313" key="3">
    <source>
        <dbReference type="Proteomes" id="UP000319383"/>
    </source>
</evidence>
<dbReference type="PANTHER" id="PTHR35563:SF2">
    <property type="entry name" value="BARREL METAL-DEPENDENT HYDROLASE, PUTATIVE (AFU_ORTHOLOGUE AFUA_1G16240)-RELATED"/>
    <property type="match status" value="1"/>
</dbReference>
<evidence type="ECO:0000313" key="2">
    <source>
        <dbReference type="EMBL" id="QDU46776.1"/>
    </source>
</evidence>
<gene>
    <name evidence="2" type="ORF">Mal52_52980</name>
</gene>
<keyword evidence="3" id="KW-1185">Reference proteome</keyword>
<dbReference type="PANTHER" id="PTHR35563">
    <property type="entry name" value="BARREL METAL-DEPENDENT HYDROLASE, PUTATIVE (AFU_ORTHOLOGUE AFUA_1G16240)-RELATED"/>
    <property type="match status" value="1"/>
</dbReference>